<keyword evidence="5" id="KW-1185">Reference proteome</keyword>
<dbReference type="InterPro" id="IPR036388">
    <property type="entry name" value="WH-like_DNA-bd_sf"/>
</dbReference>
<feature type="domain" description="HTH luxR-type" evidence="3">
    <location>
        <begin position="835"/>
        <end position="897"/>
    </location>
</feature>
<dbReference type="Pfam" id="PF00196">
    <property type="entry name" value="GerE"/>
    <property type="match status" value="1"/>
</dbReference>
<dbReference type="InterPro" id="IPR011990">
    <property type="entry name" value="TPR-like_helical_dom_sf"/>
</dbReference>
<dbReference type="SUPFAM" id="SSF52540">
    <property type="entry name" value="P-loop containing nucleoside triphosphate hydrolases"/>
    <property type="match status" value="1"/>
</dbReference>
<dbReference type="SMART" id="SM00421">
    <property type="entry name" value="HTH_LUXR"/>
    <property type="match status" value="1"/>
</dbReference>
<dbReference type="InterPro" id="IPR041664">
    <property type="entry name" value="AAA_16"/>
</dbReference>
<dbReference type="PANTHER" id="PTHR16305">
    <property type="entry name" value="TESTICULAR SOLUBLE ADENYLYL CYCLASE"/>
    <property type="match status" value="1"/>
</dbReference>
<dbReference type="PROSITE" id="PS50043">
    <property type="entry name" value="HTH_LUXR_2"/>
    <property type="match status" value="1"/>
</dbReference>
<dbReference type="InterPro" id="IPR016032">
    <property type="entry name" value="Sig_transdc_resp-reg_C-effctor"/>
</dbReference>
<dbReference type="RefSeq" id="WP_166053034.1">
    <property type="nucleotide sequence ID" value="NZ_JAAMPJ010000012.1"/>
</dbReference>
<protein>
    <submittedName>
        <fullName evidence="4">Helix-turn-helix domain-containing protein</fullName>
    </submittedName>
</protein>
<dbReference type="Gene3D" id="1.10.10.10">
    <property type="entry name" value="Winged helix-like DNA-binding domain superfamily/Winged helix DNA-binding domain"/>
    <property type="match status" value="1"/>
</dbReference>
<dbReference type="InterPro" id="IPR000792">
    <property type="entry name" value="Tscrpt_reg_LuxR_C"/>
</dbReference>
<reference evidence="4 5" key="1">
    <citation type="submission" date="2020-03" db="EMBL/GenBank/DDBJ databases">
        <title>Isolation and identification of active actinomycetes.</title>
        <authorList>
            <person name="Sun X."/>
        </authorList>
    </citation>
    <scope>NUCLEOTIDE SEQUENCE [LARGE SCALE GENOMIC DNA]</scope>
    <source>
        <strain evidence="4 5">NEAU-D13</strain>
    </source>
</reference>
<dbReference type="Gene3D" id="3.40.50.300">
    <property type="entry name" value="P-loop containing nucleotide triphosphate hydrolases"/>
    <property type="match status" value="1"/>
</dbReference>
<accession>A0A7C9W680</accession>
<dbReference type="GO" id="GO:0006355">
    <property type="term" value="P:regulation of DNA-templated transcription"/>
    <property type="evidence" value="ECO:0007669"/>
    <property type="project" value="InterPro"/>
</dbReference>
<evidence type="ECO:0000256" key="1">
    <source>
        <dbReference type="ARBA" id="ARBA00022741"/>
    </source>
</evidence>
<keyword evidence="1" id="KW-0547">Nucleotide-binding</keyword>
<evidence type="ECO:0000313" key="5">
    <source>
        <dbReference type="Proteomes" id="UP000481360"/>
    </source>
</evidence>
<dbReference type="PANTHER" id="PTHR16305:SF35">
    <property type="entry name" value="TRANSCRIPTIONAL ACTIVATOR DOMAIN"/>
    <property type="match status" value="1"/>
</dbReference>
<evidence type="ECO:0000313" key="4">
    <source>
        <dbReference type="EMBL" id="NGY64220.1"/>
    </source>
</evidence>
<proteinExistence type="predicted"/>
<dbReference type="Pfam" id="PF13191">
    <property type="entry name" value="AAA_16"/>
    <property type="match status" value="1"/>
</dbReference>
<dbReference type="CDD" id="cd06170">
    <property type="entry name" value="LuxR_C_like"/>
    <property type="match status" value="1"/>
</dbReference>
<dbReference type="GO" id="GO:0005524">
    <property type="term" value="F:ATP binding"/>
    <property type="evidence" value="ECO:0007669"/>
    <property type="project" value="UniProtKB-KW"/>
</dbReference>
<keyword evidence="2" id="KW-0067">ATP-binding</keyword>
<dbReference type="GO" id="GO:0004016">
    <property type="term" value="F:adenylate cyclase activity"/>
    <property type="evidence" value="ECO:0007669"/>
    <property type="project" value="TreeGrafter"/>
</dbReference>
<dbReference type="Proteomes" id="UP000481360">
    <property type="component" value="Unassembled WGS sequence"/>
</dbReference>
<name>A0A7C9W680_9PSEU</name>
<dbReference type="AlphaFoldDB" id="A0A7C9W680"/>
<dbReference type="SUPFAM" id="SSF46894">
    <property type="entry name" value="C-terminal effector domain of the bipartite response regulators"/>
    <property type="match status" value="1"/>
</dbReference>
<evidence type="ECO:0000259" key="3">
    <source>
        <dbReference type="PROSITE" id="PS50043"/>
    </source>
</evidence>
<gene>
    <name evidence="4" type="ORF">G7043_35440</name>
</gene>
<organism evidence="4 5">
    <name type="scientific">Lentzea alba</name>
    <dbReference type="NCBI Taxonomy" id="2714351"/>
    <lineage>
        <taxon>Bacteria</taxon>
        <taxon>Bacillati</taxon>
        <taxon>Actinomycetota</taxon>
        <taxon>Actinomycetes</taxon>
        <taxon>Pseudonocardiales</taxon>
        <taxon>Pseudonocardiaceae</taxon>
        <taxon>Lentzea</taxon>
    </lineage>
</organism>
<dbReference type="Gene3D" id="1.25.40.10">
    <property type="entry name" value="Tetratricopeptide repeat domain"/>
    <property type="match status" value="2"/>
</dbReference>
<sequence>MRRGEPDGGLATSLLVDRPVEVEAVRTRVRDVVAGRPSLVLLTGVDGMGKSSFAELLRDSVRDEAEMLVTTCAGGPGYTAVRGLSEHAAGLLAEDVDDYTRLSRLTAAVLDLAARHPLVIVLDDAHRCDAASARWLGFLARRSADVPLCVVLTCPPTGCTSLETLFGDLIEVLDTSEIRVGPFSEEQVRELVFRRFGRVPAPEFVQACQEVCGGVPADLRRWLDDMAGQGVEPDSAGAEWLRDKGIASAVGRVWDRLAAQGSPVRQYATAVALIGSSGPDTAGALFGFSAAAVKAARTTLTDIGVLTAEGRFASRALRDRVLVELDPDELTALRTRAARMLRDEGASHADIADLLLALPELNEPWMVYTLREAARAVPAGADTAIALLRKAVAAVPDHVDTRLELADALVRTDPTAALAMYAEVVRDVPDGVTRASVVVRYGQVALDARRSHEAFPLLLGVLREAPPEDARLRALVEETLMVTGFHDVTTVRQALTFARDVTLSADLSAGENRRLVHQLASTELLTGGSVARVRELTELSMPPARGPYDFWDVLPAANLHLCGEPVEAMALLNRVVESAEVWDSRMTLALALNARAAMSFDGGDLAAAAADAERALNLDVPREMCAGDTWSRGLLAAVAVRRGANDRAAELLVEHTTPIEPIEHSWATAARARLLSNRGDLRTAVEMLLRCIRDFDEMGIASPLIVPWADAAKLLVELGREEEALDLVERFRPDRHGWDTAWVRGSALLVEGLATGKIETLEHAVSELAAAGVRLLECEALTALGLALLNAGQEKAARKHLRAAVDLAVRCGDVLAGNAARDALVKAGGRMGVLSATPLEALTGGERRVAELAAGKLTNREIADTLFVAVRTVESHLSNAYRKLGVQTRTELAARLR</sequence>
<dbReference type="EMBL" id="JAAMPJ010000012">
    <property type="protein sequence ID" value="NGY64220.1"/>
    <property type="molecule type" value="Genomic_DNA"/>
</dbReference>
<evidence type="ECO:0000256" key="2">
    <source>
        <dbReference type="ARBA" id="ARBA00022840"/>
    </source>
</evidence>
<comment type="caution">
    <text evidence="4">The sequence shown here is derived from an EMBL/GenBank/DDBJ whole genome shotgun (WGS) entry which is preliminary data.</text>
</comment>
<dbReference type="GO" id="GO:0003677">
    <property type="term" value="F:DNA binding"/>
    <property type="evidence" value="ECO:0007669"/>
    <property type="project" value="InterPro"/>
</dbReference>
<dbReference type="InterPro" id="IPR027417">
    <property type="entry name" value="P-loop_NTPase"/>
</dbReference>
<dbReference type="SUPFAM" id="SSF48452">
    <property type="entry name" value="TPR-like"/>
    <property type="match status" value="1"/>
</dbReference>
<dbReference type="GO" id="GO:0005737">
    <property type="term" value="C:cytoplasm"/>
    <property type="evidence" value="ECO:0007669"/>
    <property type="project" value="TreeGrafter"/>
</dbReference>